<dbReference type="InterPro" id="IPR046237">
    <property type="entry name" value="DUF6270"/>
</dbReference>
<proteinExistence type="predicted"/>
<protein>
    <submittedName>
        <fullName evidence="1">DUF6270 domain-containing protein</fullName>
    </submittedName>
</protein>
<keyword evidence="2" id="KW-1185">Reference proteome</keyword>
<sequence length="256" mass="28892">MGTEPGRQEQVETDDSATWITILGSCVSRDTLETMPRDAYPIDGYYARYSLLSAGTDATPNIPEDFTTSSKFQRRNVVRDIKGNLLEELQAKTKSEVFLWDLVDERHGVYEFPDGTVITRSIDVINIPEIAEAVKGARHLEFGEDEHFYRWSGAAAMFADALDAFGLREKALVIATDWAEHDIEGNTTPWSMGKAAPQANRLFARYYDRLEQLGFRVLRMHNLLADPGHRWGLAPFHYEPSVYAKVRAAIESFPSA</sequence>
<dbReference type="RefSeq" id="WP_019619830.1">
    <property type="nucleotide sequence ID" value="NZ_JBHUNE010000003.1"/>
</dbReference>
<dbReference type="Pfam" id="PF19786">
    <property type="entry name" value="DUF6270"/>
    <property type="match status" value="1"/>
</dbReference>
<comment type="caution">
    <text evidence="1">The sequence shown here is derived from an EMBL/GenBank/DDBJ whole genome shotgun (WGS) entry which is preliminary data.</text>
</comment>
<gene>
    <name evidence="1" type="ORF">ACFSW7_02520</name>
</gene>
<evidence type="ECO:0000313" key="1">
    <source>
        <dbReference type="EMBL" id="MFD2757250.1"/>
    </source>
</evidence>
<organism evidence="1 2">
    <name type="scientific">Gulosibacter faecalis</name>
    <dbReference type="NCBI Taxonomy" id="272240"/>
    <lineage>
        <taxon>Bacteria</taxon>
        <taxon>Bacillati</taxon>
        <taxon>Actinomycetota</taxon>
        <taxon>Actinomycetes</taxon>
        <taxon>Micrococcales</taxon>
        <taxon>Microbacteriaceae</taxon>
        <taxon>Gulosibacter</taxon>
    </lineage>
</organism>
<name>A0ABW5UVH9_9MICO</name>
<dbReference type="PROSITE" id="PS51257">
    <property type="entry name" value="PROKAR_LIPOPROTEIN"/>
    <property type="match status" value="1"/>
</dbReference>
<reference evidence="2" key="1">
    <citation type="journal article" date="2019" name="Int. J. Syst. Evol. Microbiol.">
        <title>The Global Catalogue of Microorganisms (GCM) 10K type strain sequencing project: providing services to taxonomists for standard genome sequencing and annotation.</title>
        <authorList>
            <consortium name="The Broad Institute Genomics Platform"/>
            <consortium name="The Broad Institute Genome Sequencing Center for Infectious Disease"/>
            <person name="Wu L."/>
            <person name="Ma J."/>
        </authorList>
    </citation>
    <scope>NUCLEOTIDE SEQUENCE [LARGE SCALE GENOMIC DNA]</scope>
    <source>
        <strain evidence="2">TISTR 1514</strain>
    </source>
</reference>
<evidence type="ECO:0000313" key="2">
    <source>
        <dbReference type="Proteomes" id="UP001597492"/>
    </source>
</evidence>
<dbReference type="Proteomes" id="UP001597492">
    <property type="component" value="Unassembled WGS sequence"/>
</dbReference>
<dbReference type="EMBL" id="JBHUNE010000003">
    <property type="protein sequence ID" value="MFD2757250.1"/>
    <property type="molecule type" value="Genomic_DNA"/>
</dbReference>
<accession>A0ABW5UVH9</accession>